<evidence type="ECO:0000256" key="1">
    <source>
        <dbReference type="SAM" id="MobiDB-lite"/>
    </source>
</evidence>
<evidence type="ECO:0000313" key="3">
    <source>
        <dbReference type="Proteomes" id="UP000191612"/>
    </source>
</evidence>
<comment type="caution">
    <text evidence="2">The sequence shown here is derived from an EMBL/GenBank/DDBJ whole genome shotgun (WGS) entry which is preliminary data.</text>
</comment>
<evidence type="ECO:0000313" key="2">
    <source>
        <dbReference type="EMBL" id="OQD92583.1"/>
    </source>
</evidence>
<keyword evidence="3" id="KW-1185">Reference proteome</keyword>
<dbReference type="PANTHER" id="PTHR35802:SF1">
    <property type="entry name" value="PROTEASE SYNTHASE AND SPORULATION PROTEIN PAI 2"/>
    <property type="match status" value="1"/>
</dbReference>
<dbReference type="Proteomes" id="UP000191612">
    <property type="component" value="Unassembled WGS sequence"/>
</dbReference>
<dbReference type="InterPro" id="IPR007396">
    <property type="entry name" value="TR_PAI2-type"/>
</dbReference>
<protein>
    <recommendedName>
        <fullName evidence="4">Transcriptional regulator</fullName>
    </recommendedName>
</protein>
<feature type="compositionally biased region" description="Polar residues" evidence="1">
    <location>
        <begin position="237"/>
        <end position="247"/>
    </location>
</feature>
<dbReference type="Gene3D" id="2.30.110.10">
    <property type="entry name" value="Electron Transport, Fmn-binding Protein, Chain A"/>
    <property type="match status" value="1"/>
</dbReference>
<proteinExistence type="predicted"/>
<sequence length="358" mass="38833">MHLRPDHAVRDLPTLHAFIKQHPLGVLTTSLPSENHPTLQCSHIPWVLDCERTLEDQLATKAKTADDNTPAPPHVSMGVLRGHIARQNPQSKAIVESASEHSTKTISIPGAFPITSSEEEPTTSTGHTLPGEVLIVFTSPVDYYITPNFYTESKPATGRVAPTWNYAAVQVYGRATIYHDTKDEQTELFLRQQLGDLARLGEEGVMGFQDESGLGSGSDVKHRGDGTENGDGDAPQNKDQNQNQGHSTDLDLELDLDLNQGVKTAATGASGDGDGTALPKPMPAAWKIADAPLEYIAALLKNIVGMRIEITRIEGRFKVSQERPVNDRGGVVQGLERMGGRARDMAEFVKRGKVLPGQ</sequence>
<dbReference type="EMBL" id="MDYO01000040">
    <property type="protein sequence ID" value="OQD92583.1"/>
    <property type="molecule type" value="Genomic_DNA"/>
</dbReference>
<organism evidence="2 3">
    <name type="scientific">Penicillium solitum</name>
    <dbReference type="NCBI Taxonomy" id="60172"/>
    <lineage>
        <taxon>Eukaryota</taxon>
        <taxon>Fungi</taxon>
        <taxon>Dikarya</taxon>
        <taxon>Ascomycota</taxon>
        <taxon>Pezizomycotina</taxon>
        <taxon>Eurotiomycetes</taxon>
        <taxon>Eurotiomycetidae</taxon>
        <taxon>Eurotiales</taxon>
        <taxon>Aspergillaceae</taxon>
        <taxon>Penicillium</taxon>
    </lineage>
</organism>
<dbReference type="PANTHER" id="PTHR35802">
    <property type="entry name" value="PROTEASE SYNTHASE AND SPORULATION PROTEIN PAI 2"/>
    <property type="match status" value="1"/>
</dbReference>
<reference evidence="3" key="1">
    <citation type="journal article" date="2017" name="Nat. Microbiol.">
        <title>Global analysis of biosynthetic gene clusters reveals vast potential of secondary metabolite production in Penicillium species.</title>
        <authorList>
            <person name="Nielsen J.C."/>
            <person name="Grijseels S."/>
            <person name="Prigent S."/>
            <person name="Ji B."/>
            <person name="Dainat J."/>
            <person name="Nielsen K.F."/>
            <person name="Frisvad J.C."/>
            <person name="Workman M."/>
            <person name="Nielsen J."/>
        </authorList>
    </citation>
    <scope>NUCLEOTIDE SEQUENCE [LARGE SCALE GENOMIC DNA]</scope>
    <source>
        <strain evidence="3">IBT 29525</strain>
    </source>
</reference>
<dbReference type="InterPro" id="IPR012349">
    <property type="entry name" value="Split_barrel_FMN-bd"/>
</dbReference>
<name>A0A1V6QTP4_9EURO</name>
<dbReference type="AlphaFoldDB" id="A0A1V6QTP4"/>
<dbReference type="SUPFAM" id="SSF50475">
    <property type="entry name" value="FMN-binding split barrel"/>
    <property type="match status" value="2"/>
</dbReference>
<gene>
    <name evidence="2" type="ORF">PENSOL_c040G03295</name>
</gene>
<evidence type="ECO:0008006" key="4">
    <source>
        <dbReference type="Google" id="ProtNLM"/>
    </source>
</evidence>
<dbReference type="Pfam" id="PF04299">
    <property type="entry name" value="FMN_bind_2"/>
    <property type="match status" value="1"/>
</dbReference>
<feature type="region of interest" description="Disordered" evidence="1">
    <location>
        <begin position="207"/>
        <end position="247"/>
    </location>
</feature>
<accession>A0A1V6QTP4</accession>